<dbReference type="Proteomes" id="UP001168537">
    <property type="component" value="Unassembled WGS sequence"/>
</dbReference>
<dbReference type="InterPro" id="IPR041522">
    <property type="entry name" value="CdaR_GGDEF"/>
</dbReference>
<gene>
    <name evidence="5" type="ORF">QWY29_05185</name>
</gene>
<comment type="similarity">
    <text evidence="1">Belongs to the CdaR family.</text>
</comment>
<feature type="domain" description="RsbT co-antagonist protein RsbRD N-terminal" evidence="3">
    <location>
        <begin position="20"/>
        <end position="162"/>
    </location>
</feature>
<dbReference type="Gene3D" id="1.10.10.2840">
    <property type="entry name" value="PucR C-terminal helix-turn-helix domain"/>
    <property type="match status" value="1"/>
</dbReference>
<name>A0ABT8ERJ0_9ACTN</name>
<dbReference type="PANTHER" id="PTHR33744">
    <property type="entry name" value="CARBOHYDRATE DIACID REGULATOR"/>
    <property type="match status" value="1"/>
</dbReference>
<feature type="domain" description="PucR C-terminal helix-turn-helix" evidence="2">
    <location>
        <begin position="344"/>
        <end position="402"/>
    </location>
</feature>
<comment type="caution">
    <text evidence="5">The sequence shown here is derived from an EMBL/GenBank/DDBJ whole genome shotgun (WGS) entry which is preliminary data.</text>
</comment>
<proteinExistence type="inferred from homology"/>
<dbReference type="Pfam" id="PF13556">
    <property type="entry name" value="HTH_30"/>
    <property type="match status" value="1"/>
</dbReference>
<keyword evidence="6" id="KW-1185">Reference proteome</keyword>
<sequence>MSPETRAVLAEHRQARVEPLTDRLVATIEATNPGYRTWGVVPPADLWRSCHDNVDRVLELLVVGDDDARDPADDPAYDAARATGRRRSEQGLPLDDVLRSFRLGGRLIWEDLVDQVGEELPGGEVREVGTRLWEVVDQTSAQVAAAYHASERAAVRADEQLRAELWEGLLSGRAEDPRFAQEAARILDLPVDGGLVVVTATGVDPDRLQSLVAPLRSSWVRRTGGVVGLVLVGGGPTGGPGRVVAALGSTGGPVGASTVVTGLAAVGTGFRQASVALRTLGTGGAGGAGGDAGAEAGGRAAGVASFDDRLPEALLLTAPEVAGRLVAVWLGPLLALPAAESDALLGTLEAWVAAGGSATTTAARVHCHRNTVLNRLRRVSTLLGRDLVDAVPPVELALALRAHRAGLPD</sequence>
<dbReference type="InterPro" id="IPR051448">
    <property type="entry name" value="CdaR-like_regulators"/>
</dbReference>
<evidence type="ECO:0000259" key="3">
    <source>
        <dbReference type="Pfam" id="PF14361"/>
    </source>
</evidence>
<dbReference type="RefSeq" id="WP_300959628.1">
    <property type="nucleotide sequence ID" value="NZ_JAUHJR010000002.1"/>
</dbReference>
<evidence type="ECO:0000256" key="1">
    <source>
        <dbReference type="ARBA" id="ARBA00006754"/>
    </source>
</evidence>
<dbReference type="InterPro" id="IPR042070">
    <property type="entry name" value="PucR_C-HTH_sf"/>
</dbReference>
<reference evidence="5" key="1">
    <citation type="submission" date="2023-06" db="EMBL/GenBank/DDBJ databases">
        <title>Draft genome sequence of Nocardioides sp. SOB72.</title>
        <authorList>
            <person name="Zhang G."/>
        </authorList>
    </citation>
    <scope>NUCLEOTIDE SEQUENCE</scope>
    <source>
        <strain evidence="5">SOB72</strain>
    </source>
</reference>
<dbReference type="EMBL" id="JAUHJR010000002">
    <property type="protein sequence ID" value="MDN4160739.1"/>
    <property type="molecule type" value="Genomic_DNA"/>
</dbReference>
<evidence type="ECO:0000313" key="6">
    <source>
        <dbReference type="Proteomes" id="UP001168537"/>
    </source>
</evidence>
<protein>
    <submittedName>
        <fullName evidence="5">Helix-turn-helix domain-containing protein</fullName>
    </submittedName>
</protein>
<dbReference type="PANTHER" id="PTHR33744:SF1">
    <property type="entry name" value="DNA-BINDING TRANSCRIPTIONAL ACTIVATOR ADER"/>
    <property type="match status" value="1"/>
</dbReference>
<dbReference type="Pfam" id="PF17853">
    <property type="entry name" value="GGDEF_2"/>
    <property type="match status" value="1"/>
</dbReference>
<dbReference type="InterPro" id="IPR025751">
    <property type="entry name" value="RsbRD_N_dom"/>
</dbReference>
<organism evidence="5 6">
    <name type="scientific">Nocardioides abyssi</name>
    <dbReference type="NCBI Taxonomy" id="3058370"/>
    <lineage>
        <taxon>Bacteria</taxon>
        <taxon>Bacillati</taxon>
        <taxon>Actinomycetota</taxon>
        <taxon>Actinomycetes</taxon>
        <taxon>Propionibacteriales</taxon>
        <taxon>Nocardioidaceae</taxon>
        <taxon>Nocardioides</taxon>
    </lineage>
</organism>
<dbReference type="InterPro" id="IPR025736">
    <property type="entry name" value="PucR_C-HTH_dom"/>
</dbReference>
<evidence type="ECO:0000259" key="2">
    <source>
        <dbReference type="Pfam" id="PF13556"/>
    </source>
</evidence>
<evidence type="ECO:0000313" key="5">
    <source>
        <dbReference type="EMBL" id="MDN4160739.1"/>
    </source>
</evidence>
<accession>A0ABT8ERJ0</accession>
<feature type="domain" description="CdaR GGDEF-like" evidence="4">
    <location>
        <begin position="172"/>
        <end position="278"/>
    </location>
</feature>
<dbReference type="Pfam" id="PF14361">
    <property type="entry name" value="RsbRD_N"/>
    <property type="match status" value="1"/>
</dbReference>
<evidence type="ECO:0000259" key="4">
    <source>
        <dbReference type="Pfam" id="PF17853"/>
    </source>
</evidence>